<gene>
    <name evidence="8" type="primary">znuB</name>
    <name evidence="8" type="ORF">AXFE_04800</name>
</gene>
<dbReference type="PATRIC" id="fig|1280514.3.peg.663"/>
<comment type="caution">
    <text evidence="8">The sequence shown here is derived from an EMBL/GenBank/DDBJ whole genome shotgun (WGS) entry which is preliminary data.</text>
</comment>
<evidence type="ECO:0000256" key="6">
    <source>
        <dbReference type="RuleBase" id="RU003943"/>
    </source>
</evidence>
<reference evidence="8 9" key="1">
    <citation type="submission" date="2015-01" db="EMBL/GenBank/DDBJ databases">
        <title>Draft genome of the acidophilic iron oxidizer Acidithrix ferrooxidans strain Py-F3.</title>
        <authorList>
            <person name="Poehlein A."/>
            <person name="Eisen S."/>
            <person name="Schloemann M."/>
            <person name="Johnson B.D."/>
            <person name="Daniel R."/>
            <person name="Muehling M."/>
        </authorList>
    </citation>
    <scope>NUCLEOTIDE SEQUENCE [LARGE SCALE GENOMIC DNA]</scope>
    <source>
        <strain evidence="8 9">Py-F3</strain>
    </source>
</reference>
<feature type="transmembrane region" description="Helical" evidence="7">
    <location>
        <begin position="152"/>
        <end position="171"/>
    </location>
</feature>
<proteinExistence type="inferred from homology"/>
<evidence type="ECO:0000256" key="7">
    <source>
        <dbReference type="SAM" id="Phobius"/>
    </source>
</evidence>
<feature type="transmembrane region" description="Helical" evidence="7">
    <location>
        <begin position="177"/>
        <end position="199"/>
    </location>
</feature>
<evidence type="ECO:0000256" key="1">
    <source>
        <dbReference type="ARBA" id="ARBA00004141"/>
    </source>
</evidence>
<dbReference type="PANTHER" id="PTHR30477:SF0">
    <property type="entry name" value="METAL TRANSPORT SYSTEM MEMBRANE PROTEIN TM_0125-RELATED"/>
    <property type="match status" value="1"/>
</dbReference>
<keyword evidence="5 7" id="KW-0472">Membrane</keyword>
<dbReference type="GO" id="GO:0055085">
    <property type="term" value="P:transmembrane transport"/>
    <property type="evidence" value="ECO:0007669"/>
    <property type="project" value="InterPro"/>
</dbReference>
<dbReference type="Gene3D" id="1.10.3470.10">
    <property type="entry name" value="ABC transporter involved in vitamin B12 uptake, BtuC"/>
    <property type="match status" value="1"/>
</dbReference>
<name>A0A0D8HLL4_9ACTN</name>
<dbReference type="InterPro" id="IPR001626">
    <property type="entry name" value="ABC_TroCD"/>
</dbReference>
<sequence length="266" mass="27972">MRNAFETGTIVAIVAGVVGYFVIIRKSAFAAHALSHVGFAGAAGAVYLGLSPIVGLLSFTMGGAVFMGALGKKAASRDTQIGIVLAFMLGLGILFISLYQGYSSEAYSILFGQILGISSSDVIFTVISGVAVLAVVIIIYHPLLFASVDEEVASASGANVTLISLGFMILVAFTVSIAVQVIGVLLIFALLVTPAAAGVRLTGRPLLGLVYSIAIGLLITWIGLFLAFYSPYPVSFFITAIGFLVYLGVRGFSWFRHDRSRIVRAF</sequence>
<accession>A0A0D8HLL4</accession>
<feature type="transmembrane region" description="Helical" evidence="7">
    <location>
        <begin position="44"/>
        <end position="69"/>
    </location>
</feature>
<protein>
    <submittedName>
        <fullName evidence="8">High-affinity zinc uptake system membrane protein ZnuB</fullName>
    </submittedName>
</protein>
<comment type="similarity">
    <text evidence="2 6">Belongs to the ABC-3 integral membrane protein family.</text>
</comment>
<keyword evidence="4 7" id="KW-1133">Transmembrane helix</keyword>
<feature type="transmembrane region" description="Helical" evidence="7">
    <location>
        <begin position="122"/>
        <end position="140"/>
    </location>
</feature>
<feature type="transmembrane region" description="Helical" evidence="7">
    <location>
        <begin position="206"/>
        <end position="228"/>
    </location>
</feature>
<keyword evidence="6" id="KW-0813">Transport</keyword>
<evidence type="ECO:0000256" key="2">
    <source>
        <dbReference type="ARBA" id="ARBA00008034"/>
    </source>
</evidence>
<comment type="subcellular location">
    <subcellularLocation>
        <location evidence="6">Cell membrane</location>
        <topology evidence="6">Multi-pass membrane protein</topology>
    </subcellularLocation>
    <subcellularLocation>
        <location evidence="1">Membrane</location>
        <topology evidence="1">Multi-pass membrane protein</topology>
    </subcellularLocation>
</comment>
<dbReference type="GO" id="GO:0010043">
    <property type="term" value="P:response to zinc ion"/>
    <property type="evidence" value="ECO:0007669"/>
    <property type="project" value="TreeGrafter"/>
</dbReference>
<dbReference type="AlphaFoldDB" id="A0A0D8HLL4"/>
<evidence type="ECO:0000313" key="8">
    <source>
        <dbReference type="EMBL" id="KJF18642.1"/>
    </source>
</evidence>
<dbReference type="InterPro" id="IPR037294">
    <property type="entry name" value="ABC_BtuC-like"/>
</dbReference>
<evidence type="ECO:0000313" key="9">
    <source>
        <dbReference type="Proteomes" id="UP000032360"/>
    </source>
</evidence>
<feature type="transmembrane region" description="Helical" evidence="7">
    <location>
        <begin position="7"/>
        <end position="24"/>
    </location>
</feature>
<organism evidence="8 9">
    <name type="scientific">Acidithrix ferrooxidans</name>
    <dbReference type="NCBI Taxonomy" id="1280514"/>
    <lineage>
        <taxon>Bacteria</taxon>
        <taxon>Bacillati</taxon>
        <taxon>Actinomycetota</taxon>
        <taxon>Acidimicrobiia</taxon>
        <taxon>Acidimicrobiales</taxon>
        <taxon>Acidimicrobiaceae</taxon>
        <taxon>Acidithrix</taxon>
    </lineage>
</organism>
<dbReference type="PANTHER" id="PTHR30477">
    <property type="entry name" value="ABC-TRANSPORTER METAL-BINDING PROTEIN"/>
    <property type="match status" value="1"/>
</dbReference>
<dbReference type="GO" id="GO:0043190">
    <property type="term" value="C:ATP-binding cassette (ABC) transporter complex"/>
    <property type="evidence" value="ECO:0007669"/>
    <property type="project" value="InterPro"/>
</dbReference>
<feature type="transmembrane region" description="Helical" evidence="7">
    <location>
        <begin position="234"/>
        <end position="255"/>
    </location>
</feature>
<feature type="transmembrane region" description="Helical" evidence="7">
    <location>
        <begin position="81"/>
        <end position="102"/>
    </location>
</feature>
<dbReference type="EMBL" id="JXYS01000011">
    <property type="protein sequence ID" value="KJF18642.1"/>
    <property type="molecule type" value="Genomic_DNA"/>
</dbReference>
<dbReference type="SUPFAM" id="SSF81345">
    <property type="entry name" value="ABC transporter involved in vitamin B12 uptake, BtuC"/>
    <property type="match status" value="1"/>
</dbReference>
<dbReference type="STRING" id="1280514.AXFE_04800"/>
<keyword evidence="3 6" id="KW-0812">Transmembrane</keyword>
<evidence type="ECO:0000256" key="5">
    <source>
        <dbReference type="ARBA" id="ARBA00023136"/>
    </source>
</evidence>
<dbReference type="Pfam" id="PF00950">
    <property type="entry name" value="ABC-3"/>
    <property type="match status" value="1"/>
</dbReference>
<dbReference type="Proteomes" id="UP000032360">
    <property type="component" value="Unassembled WGS sequence"/>
</dbReference>
<dbReference type="RefSeq" id="WP_200891167.1">
    <property type="nucleotide sequence ID" value="NZ_JXYS01000011.1"/>
</dbReference>
<evidence type="ECO:0000256" key="3">
    <source>
        <dbReference type="ARBA" id="ARBA00022692"/>
    </source>
</evidence>
<evidence type="ECO:0000256" key="4">
    <source>
        <dbReference type="ARBA" id="ARBA00022989"/>
    </source>
</evidence>
<keyword evidence="9" id="KW-1185">Reference proteome</keyword>